<dbReference type="eggNOG" id="COG0467">
    <property type="taxonomic scope" value="Bacteria"/>
</dbReference>
<dbReference type="InterPro" id="IPR027417">
    <property type="entry name" value="P-loop_NTPase"/>
</dbReference>
<evidence type="ECO:0000256" key="1">
    <source>
        <dbReference type="SAM" id="MobiDB-lite"/>
    </source>
</evidence>
<organism evidence="3">
    <name type="scientific">Mycolicibacterium gilvum (strain PYR-GCK)</name>
    <name type="common">Mycobacterium gilvum (strain PYR-GCK)</name>
    <dbReference type="NCBI Taxonomy" id="350054"/>
    <lineage>
        <taxon>Bacteria</taxon>
        <taxon>Bacillati</taxon>
        <taxon>Actinomycetota</taxon>
        <taxon>Actinomycetes</taxon>
        <taxon>Mycobacteriales</taxon>
        <taxon>Mycobacteriaceae</taxon>
        <taxon>Mycolicibacterium</taxon>
    </lineage>
</organism>
<feature type="domain" description="DNA primase/polymerase bifunctional N-terminal" evidence="2">
    <location>
        <begin position="18"/>
        <end position="195"/>
    </location>
</feature>
<name>A4TCU5_MYCGI</name>
<dbReference type="InterPro" id="IPR015330">
    <property type="entry name" value="DNA_primase/pol_bifunc_N"/>
</dbReference>
<dbReference type="SUPFAM" id="SSF56747">
    <property type="entry name" value="Prim-pol domain"/>
    <property type="match status" value="1"/>
</dbReference>
<dbReference type="OrthoDB" id="4934928at2"/>
<reference evidence="3" key="2">
    <citation type="journal article" date="2013" name="PLoS ONE">
        <title>A Gene Expression Study of the Activities of Aromatic Ring-Cleavage Dioxygenases in Mycobacterium gilvum PYR-GCK to Changes in Salinity and pH during Pyrene Degradation.</title>
        <authorList>
            <person name="Badejo A.C."/>
            <person name="Badejo A.O."/>
            <person name="Shin K.H."/>
            <person name="Chai Y.G."/>
        </authorList>
    </citation>
    <scope>NUCLEOTIDE SEQUENCE [LARGE SCALE GENOMIC DNA]</scope>
    <source>
        <strain evidence="3">PYR-GCK</strain>
    </source>
</reference>
<dbReference type="eggNOG" id="COG3598">
    <property type="taxonomic scope" value="Bacteria"/>
</dbReference>
<sequence length="692" mass="76488">MTLCITGITDDMTMVQKAQHLHQRGFHVFPTDHPDQRSCIGLHGPNNPCDGHRGKHPAVAWGTWAVNPTPQMIDVAWKDRHGLANIGIACGPSGLVVLDEDGDGEVTRWCVTYGVTLPDTYEVTTGRGRHLYFAWDHTAQRIGNVPKAVKDFALDVRGDGGYAVGEGSQHVSGAIYTGNGLPAAPLPVQVAEILLAAQTKRSEPVSGPTESPWDTFAGGTDPNTTKIGFRERHNALIAYAGRLRNTGLDYTEALPVFRQRWLLCEQPTGQIPEAAFHSPDCPYPVTWDEADAKLRDVYERYAAGQADDGGDWREQAIEAELDRQRIRREARLRLEAETRPETVLPTVKPLNVLLAEPDPPARYRIDRLAPEGARAMLSAQFKAGKSTVVANAIRSLVDEEPFLGRFDVHIPARRLVLIDDELGENTLRRWLREQNITNTAAVADVVSLRGRLAAFDLLDDHCRQQWVQRLQQIECDYLILDCLRPVLDALGLDENRDAGRFLSAFDAMLTSAGIPDALLIHHMGHSGERSRGDSRLQDWPDALWRIVRETEEPDSERFFSAYGRDVNVPEGRLTFDADSRRLTYVAGSRSDAQADAARAAVINLLVAAARQGAKPNASGIEADLVPPHTQKAIRQAVNTLVRGRLVAFDDGPRNSKLYYIANPCDECRLPVAADGRSRHESCPRSAEEVVLL</sequence>
<protein>
    <recommendedName>
        <fullName evidence="2">DNA primase/polymerase bifunctional N-terminal domain-containing protein</fullName>
    </recommendedName>
</protein>
<dbReference type="SMART" id="SM00943">
    <property type="entry name" value="Prim-Pol"/>
    <property type="match status" value="1"/>
</dbReference>
<dbReference type="KEGG" id="mgi:Mflv_3896"/>
<dbReference type="HOGENOM" id="CLU_397841_0_0_11"/>
<evidence type="ECO:0000313" key="3">
    <source>
        <dbReference type="EMBL" id="ABP46367.1"/>
    </source>
</evidence>
<dbReference type="EMBL" id="CP000656">
    <property type="protein sequence ID" value="ABP46367.1"/>
    <property type="molecule type" value="Genomic_DNA"/>
</dbReference>
<feature type="region of interest" description="Disordered" evidence="1">
    <location>
        <begin position="201"/>
        <end position="225"/>
    </location>
</feature>
<evidence type="ECO:0000259" key="2">
    <source>
        <dbReference type="SMART" id="SM00943"/>
    </source>
</evidence>
<gene>
    <name evidence="3" type="ordered locus">Mflv_3896</name>
</gene>
<proteinExistence type="predicted"/>
<accession>A4TCU5</accession>
<dbReference type="Gene3D" id="3.40.50.300">
    <property type="entry name" value="P-loop containing nucleotide triphosphate hydrolases"/>
    <property type="match status" value="1"/>
</dbReference>
<dbReference type="Pfam" id="PF13481">
    <property type="entry name" value="AAA_25"/>
    <property type="match status" value="1"/>
</dbReference>
<dbReference type="CDD" id="cd04859">
    <property type="entry name" value="Prim_Pol"/>
    <property type="match status" value="1"/>
</dbReference>
<reference evidence="3" key="1">
    <citation type="submission" date="2007-04" db="EMBL/GenBank/DDBJ databases">
        <authorList>
            <consortium name="US DOE Joint Genome Institute"/>
            <person name="Copeland A."/>
            <person name="Lucas S."/>
            <person name="Lapidus A."/>
            <person name="Barry K."/>
            <person name="Detter J.C."/>
            <person name="Glavina del Rio T."/>
            <person name="Hammon N."/>
            <person name="Israni S."/>
            <person name="Dalin E."/>
            <person name="Tice H."/>
            <person name="Pitluck S."/>
            <person name="Chain P."/>
            <person name="Malfatti S."/>
            <person name="Shin M."/>
            <person name="Vergez L."/>
            <person name="Schmutz J."/>
            <person name="Larimer F."/>
            <person name="Land M."/>
            <person name="Hauser L."/>
            <person name="Kyrpides N."/>
            <person name="Mikhailova N."/>
            <person name="Miller C."/>
            <person name="Richardson P."/>
        </authorList>
    </citation>
    <scope>NUCLEOTIDE SEQUENCE</scope>
    <source>
        <strain evidence="3">PYR-GCK</strain>
    </source>
</reference>
<dbReference type="AlphaFoldDB" id="A4TCU5"/>
<dbReference type="Pfam" id="PF09250">
    <property type="entry name" value="Prim-Pol"/>
    <property type="match status" value="1"/>
</dbReference>
<dbReference type="STRING" id="350054.Mflv_3896"/>